<dbReference type="EMBL" id="JAVRJZ010000003">
    <property type="protein sequence ID" value="KAK2724493.1"/>
    <property type="molecule type" value="Genomic_DNA"/>
</dbReference>
<keyword evidence="2" id="KW-1185">Reference proteome</keyword>
<evidence type="ECO:0000313" key="2">
    <source>
        <dbReference type="Proteomes" id="UP001187531"/>
    </source>
</evidence>
<proteinExistence type="predicted"/>
<evidence type="ECO:0000313" key="1">
    <source>
        <dbReference type="EMBL" id="KAK2724493.1"/>
    </source>
</evidence>
<organism evidence="1 2">
    <name type="scientific">Artemia franciscana</name>
    <name type="common">Brine shrimp</name>
    <name type="synonym">Artemia sanfranciscana</name>
    <dbReference type="NCBI Taxonomy" id="6661"/>
    <lineage>
        <taxon>Eukaryota</taxon>
        <taxon>Metazoa</taxon>
        <taxon>Ecdysozoa</taxon>
        <taxon>Arthropoda</taxon>
        <taxon>Crustacea</taxon>
        <taxon>Branchiopoda</taxon>
        <taxon>Anostraca</taxon>
        <taxon>Artemiidae</taxon>
        <taxon>Artemia</taxon>
    </lineage>
</organism>
<reference evidence="1" key="1">
    <citation type="submission" date="2023-07" db="EMBL/GenBank/DDBJ databases">
        <title>Chromosome-level genome assembly of Artemia franciscana.</title>
        <authorList>
            <person name="Jo E."/>
        </authorList>
    </citation>
    <scope>NUCLEOTIDE SEQUENCE</scope>
    <source>
        <tissue evidence="1">Whole body</tissue>
    </source>
</reference>
<protein>
    <submittedName>
        <fullName evidence="1">Uncharacterized protein</fullName>
    </submittedName>
</protein>
<dbReference type="AlphaFoldDB" id="A0AA88I8G4"/>
<name>A0AA88I8G4_ARTSF</name>
<gene>
    <name evidence="1" type="ORF">QYM36_001111</name>
</gene>
<accession>A0AA88I8G4</accession>
<dbReference type="Proteomes" id="UP001187531">
    <property type="component" value="Unassembled WGS sequence"/>
</dbReference>
<comment type="caution">
    <text evidence="1">The sequence shown here is derived from an EMBL/GenBank/DDBJ whole genome shotgun (WGS) entry which is preliminary data.</text>
</comment>
<sequence>MNLSYLLSFSPFFQIVECKTTVKRKGHWDFKPKKDQCDMCMAFMLKNLTEEEYFDHTLKKEETRMEKNSDKTKECSGVIVVTTHEPESTLLCLKIRASPLDYKR</sequence>